<dbReference type="InterPro" id="IPR033469">
    <property type="entry name" value="CYTH-like_dom_sf"/>
</dbReference>
<accession>A0AA41X488</accession>
<dbReference type="Proteomes" id="UP001165413">
    <property type="component" value="Unassembled WGS sequence"/>
</dbReference>
<dbReference type="EMBL" id="JANATA010000006">
    <property type="protein sequence ID" value="MCP3428324.1"/>
    <property type="molecule type" value="Genomic_DNA"/>
</dbReference>
<dbReference type="InterPro" id="IPR023577">
    <property type="entry name" value="CYTH_domain"/>
</dbReference>
<keyword evidence="4" id="KW-1185">Reference proteome</keyword>
<dbReference type="GO" id="GO:0050355">
    <property type="term" value="F:inorganic triphosphate phosphatase activity"/>
    <property type="evidence" value="ECO:0007669"/>
    <property type="project" value="InterPro"/>
</dbReference>
<organism evidence="3 4">
    <name type="scientific">Opacimonas viscosa</name>
    <dbReference type="NCBI Taxonomy" id="2961944"/>
    <lineage>
        <taxon>Bacteria</taxon>
        <taxon>Pseudomonadati</taxon>
        <taxon>Pseudomonadota</taxon>
        <taxon>Gammaproteobacteria</taxon>
        <taxon>Alteromonadales</taxon>
        <taxon>Alteromonadaceae</taxon>
        <taxon>Opacimonas</taxon>
    </lineage>
</organism>
<dbReference type="Gene3D" id="2.40.320.10">
    <property type="entry name" value="Hypothetical Protein Pfu-838710-001"/>
    <property type="match status" value="1"/>
</dbReference>
<dbReference type="InterPro" id="IPR007899">
    <property type="entry name" value="CHAD_dom"/>
</dbReference>
<evidence type="ECO:0000259" key="1">
    <source>
        <dbReference type="PROSITE" id="PS51707"/>
    </source>
</evidence>
<gene>
    <name evidence="3" type="ORF">NLF92_05120</name>
</gene>
<name>A0AA41X488_9ALTE</name>
<sequence length="515" mass="58951">MPHNTPPMDASLTPSELDTWEVELKLIAQHNPITAFQQFILPRFEGNYELRQATLKNQYFDTPEQLLRLHKMGLRVRSSNDQHEQTLKQKGQVIGGLHQRPEYNVDIATANVDIRLFPDDIWPSDFVLSDIQDSLKALFTTHFHRTTYVLDDQQGNVFEVVFDIGDVATDKEQRPINEIELELKKGHPAALFALALELAEHCDVRVNDLTKAAFGYALANGKNIKTKPLPYILPLQRHSSTEEAFLAATQSALAHWQYHQSVYMETFKLAALTEMVRAIRLLLQAFSLYLPVLQCAELLQLHKALISFAQKWDWQNEIQAIRYLRSRKGPFNKRLTREQALMGYLQGRKEGMLNMQAPTELIFSTESTQIQLKTAALMFTKPWQGVAKAYDARVLEHAHGWLSQGWQTVLQALPGKRLSVTQYLSAEPVLRQVLRNGYMLAGLFDEDREGFRAPWIDLALGLEELNALVLLEEVLAQTDLDDKHDLQKWTQDKIAALLHVMEMTRKVALGADTYW</sequence>
<evidence type="ECO:0000259" key="2">
    <source>
        <dbReference type="PROSITE" id="PS51708"/>
    </source>
</evidence>
<dbReference type="CDD" id="cd07756">
    <property type="entry name" value="CYTH-like_Pase_CHAD"/>
    <property type="match status" value="1"/>
</dbReference>
<evidence type="ECO:0000313" key="3">
    <source>
        <dbReference type="EMBL" id="MCP3428324.1"/>
    </source>
</evidence>
<dbReference type="GO" id="GO:0046872">
    <property type="term" value="F:metal ion binding"/>
    <property type="evidence" value="ECO:0007669"/>
    <property type="project" value="TreeGrafter"/>
</dbReference>
<evidence type="ECO:0000313" key="4">
    <source>
        <dbReference type="Proteomes" id="UP001165413"/>
    </source>
</evidence>
<reference evidence="3" key="1">
    <citation type="submission" date="2022-07" db="EMBL/GenBank/DDBJ databases">
        <title>Characterization of the Novel Bacterium Alteromonas immobilis LMIT006 and Alteromonas gregis LMIT007.</title>
        <authorList>
            <person name="Lin X."/>
        </authorList>
    </citation>
    <scope>NUCLEOTIDE SEQUENCE</scope>
    <source>
        <strain evidence="3">LMIT007</strain>
    </source>
</reference>
<feature type="domain" description="CYTH" evidence="1">
    <location>
        <begin position="19"/>
        <end position="220"/>
    </location>
</feature>
<comment type="caution">
    <text evidence="3">The sequence shown here is derived from an EMBL/GenBank/DDBJ whole genome shotgun (WGS) entry which is preliminary data.</text>
</comment>
<dbReference type="RefSeq" id="WP_254099522.1">
    <property type="nucleotide sequence ID" value="NZ_JANATA010000006.1"/>
</dbReference>
<dbReference type="PROSITE" id="PS51708">
    <property type="entry name" value="CHAD"/>
    <property type="match status" value="1"/>
</dbReference>
<dbReference type="SUPFAM" id="SSF55154">
    <property type="entry name" value="CYTH-like phosphatases"/>
    <property type="match status" value="1"/>
</dbReference>
<dbReference type="PANTHER" id="PTHR39569">
    <property type="entry name" value="INORGANIC TRIPHOSPHATASE"/>
    <property type="match status" value="1"/>
</dbReference>
<dbReference type="PROSITE" id="PS51707">
    <property type="entry name" value="CYTH"/>
    <property type="match status" value="1"/>
</dbReference>
<dbReference type="SMART" id="SM01118">
    <property type="entry name" value="CYTH"/>
    <property type="match status" value="1"/>
</dbReference>
<dbReference type="InterPro" id="IPR039013">
    <property type="entry name" value="YgiF"/>
</dbReference>
<feature type="domain" description="CHAD" evidence="2">
    <location>
        <begin position="238"/>
        <end position="515"/>
    </location>
</feature>
<protein>
    <submittedName>
        <fullName evidence="3">CYTH domain-containing protein</fullName>
    </submittedName>
</protein>
<dbReference type="Pfam" id="PF01928">
    <property type="entry name" value="CYTH"/>
    <property type="match status" value="1"/>
</dbReference>
<proteinExistence type="predicted"/>
<dbReference type="PANTHER" id="PTHR39569:SF1">
    <property type="entry name" value="INORGANIC TRIPHOSPHATASE"/>
    <property type="match status" value="1"/>
</dbReference>
<dbReference type="AlphaFoldDB" id="A0AA41X488"/>